<accession>A0A562S9H1</accession>
<dbReference type="Pfam" id="PF19570">
    <property type="entry name" value="DUF6088"/>
    <property type="match status" value="1"/>
</dbReference>
<dbReference type="Proteomes" id="UP000316167">
    <property type="component" value="Unassembled WGS sequence"/>
</dbReference>
<comment type="caution">
    <text evidence="1">The sequence shown here is derived from an EMBL/GenBank/DDBJ whole genome shotgun (WGS) entry which is preliminary data.</text>
</comment>
<protein>
    <submittedName>
        <fullName evidence="1">Transcriptional regulator, AbiEi antitoxin, Type IV TA system</fullName>
    </submittedName>
</protein>
<name>A0A562S9H1_9BACT</name>
<evidence type="ECO:0000313" key="2">
    <source>
        <dbReference type="Proteomes" id="UP000316167"/>
    </source>
</evidence>
<sequence length="210" mass="23173">MSNTHTSINNYLSKVKKGSILFPTDFRGLGTEGAIKMALSRLVKEGKLKRVAHGIYYVPKTDPLLGELHPGAEKIAEAIAQKEKILIKPSGASALNKLGLSTQVPMRLVYITNGSPRKLKIGKMTVVFKATTSKKLAMEGRISGLVLQALEELDLENVQPQTVAKIKSLLMKENPSKLKHDLALAPARLNDYIVKLLNEKDYDRMVEANR</sequence>
<proteinExistence type="predicted"/>
<keyword evidence="2" id="KW-1185">Reference proteome</keyword>
<reference evidence="1 2" key="1">
    <citation type="journal article" date="2015" name="Stand. Genomic Sci.">
        <title>Genomic Encyclopedia of Bacterial and Archaeal Type Strains, Phase III: the genomes of soil and plant-associated and newly described type strains.</title>
        <authorList>
            <person name="Whitman W.B."/>
            <person name="Woyke T."/>
            <person name="Klenk H.P."/>
            <person name="Zhou Y."/>
            <person name="Lilburn T.G."/>
            <person name="Beck B.J."/>
            <person name="De Vos P."/>
            <person name="Vandamme P."/>
            <person name="Eisen J.A."/>
            <person name="Garrity G."/>
            <person name="Hugenholtz P."/>
            <person name="Kyrpides N.C."/>
        </authorList>
    </citation>
    <scope>NUCLEOTIDE SEQUENCE [LARGE SCALE GENOMIC DNA]</scope>
    <source>
        <strain evidence="1 2">CGMCC 1.7271</strain>
    </source>
</reference>
<dbReference type="EMBL" id="VLLE01000008">
    <property type="protein sequence ID" value="TWI77958.1"/>
    <property type="molecule type" value="Genomic_DNA"/>
</dbReference>
<dbReference type="InterPro" id="IPR045738">
    <property type="entry name" value="DUF6088"/>
</dbReference>
<evidence type="ECO:0000313" key="1">
    <source>
        <dbReference type="EMBL" id="TWI77958.1"/>
    </source>
</evidence>
<organism evidence="1 2">
    <name type="scientific">Lacibacter cauensis</name>
    <dbReference type="NCBI Taxonomy" id="510947"/>
    <lineage>
        <taxon>Bacteria</taxon>
        <taxon>Pseudomonadati</taxon>
        <taxon>Bacteroidota</taxon>
        <taxon>Chitinophagia</taxon>
        <taxon>Chitinophagales</taxon>
        <taxon>Chitinophagaceae</taxon>
        <taxon>Lacibacter</taxon>
    </lineage>
</organism>
<gene>
    <name evidence="1" type="ORF">IQ13_4200</name>
</gene>
<dbReference type="AlphaFoldDB" id="A0A562S9H1"/>
<dbReference type="RefSeq" id="WP_199758329.1">
    <property type="nucleotide sequence ID" value="NZ_VLLE01000008.1"/>
</dbReference>